<dbReference type="PANTHER" id="PTHR43283">
    <property type="entry name" value="BETA-LACTAMASE-RELATED"/>
    <property type="match status" value="1"/>
</dbReference>
<keyword evidence="5" id="KW-1185">Reference proteome</keyword>
<dbReference type="PANTHER" id="PTHR43283:SF3">
    <property type="entry name" value="BETA-LACTAMASE FAMILY PROTEIN (AFU_ORTHOLOGUE AFUA_5G07500)"/>
    <property type="match status" value="1"/>
</dbReference>
<protein>
    <submittedName>
        <fullName evidence="4">Serine hydrolase domain-containing protein</fullName>
    </submittedName>
</protein>
<feature type="chain" id="PRO_5047362036" evidence="2">
    <location>
        <begin position="26"/>
        <end position="448"/>
    </location>
</feature>
<gene>
    <name evidence="4" type="ORF">GCM10009416_00770</name>
</gene>
<feature type="region of interest" description="Disordered" evidence="1">
    <location>
        <begin position="26"/>
        <end position="48"/>
    </location>
</feature>
<organism evidence="4 5">
    <name type="scientific">Craurococcus roseus</name>
    <dbReference type="NCBI Taxonomy" id="77585"/>
    <lineage>
        <taxon>Bacteria</taxon>
        <taxon>Pseudomonadati</taxon>
        <taxon>Pseudomonadota</taxon>
        <taxon>Alphaproteobacteria</taxon>
        <taxon>Acetobacterales</taxon>
        <taxon>Acetobacteraceae</taxon>
        <taxon>Craurococcus</taxon>
    </lineage>
</organism>
<accession>A0ABN1EHB6</accession>
<reference evidence="4 5" key="1">
    <citation type="journal article" date="2019" name="Int. J. Syst. Evol. Microbiol.">
        <title>The Global Catalogue of Microorganisms (GCM) 10K type strain sequencing project: providing services to taxonomists for standard genome sequencing and annotation.</title>
        <authorList>
            <consortium name="The Broad Institute Genomics Platform"/>
            <consortium name="The Broad Institute Genome Sequencing Center for Infectious Disease"/>
            <person name="Wu L."/>
            <person name="Ma J."/>
        </authorList>
    </citation>
    <scope>NUCLEOTIDE SEQUENCE [LARGE SCALE GENOMIC DNA]</scope>
    <source>
        <strain evidence="4 5">JCM 9933</strain>
    </source>
</reference>
<dbReference type="GO" id="GO:0016787">
    <property type="term" value="F:hydrolase activity"/>
    <property type="evidence" value="ECO:0007669"/>
    <property type="project" value="UniProtKB-KW"/>
</dbReference>
<proteinExistence type="predicted"/>
<dbReference type="Pfam" id="PF00144">
    <property type="entry name" value="Beta-lactamase"/>
    <property type="match status" value="1"/>
</dbReference>
<keyword evidence="2" id="KW-0732">Signal</keyword>
<comment type="caution">
    <text evidence="4">The sequence shown here is derived from an EMBL/GenBank/DDBJ whole genome shotgun (WGS) entry which is preliminary data.</text>
</comment>
<feature type="signal peptide" evidence="2">
    <location>
        <begin position="1"/>
        <end position="25"/>
    </location>
</feature>
<name>A0ABN1EHB6_9PROT</name>
<evidence type="ECO:0000313" key="4">
    <source>
        <dbReference type="EMBL" id="GAA0566642.1"/>
    </source>
</evidence>
<keyword evidence="4" id="KW-0378">Hydrolase</keyword>
<evidence type="ECO:0000256" key="1">
    <source>
        <dbReference type="SAM" id="MobiDB-lite"/>
    </source>
</evidence>
<evidence type="ECO:0000313" key="5">
    <source>
        <dbReference type="Proteomes" id="UP001501588"/>
    </source>
</evidence>
<dbReference type="Gene3D" id="3.40.710.10">
    <property type="entry name" value="DD-peptidase/beta-lactamase superfamily"/>
    <property type="match status" value="1"/>
</dbReference>
<feature type="domain" description="Beta-lactamase-related" evidence="3">
    <location>
        <begin position="69"/>
        <end position="424"/>
    </location>
</feature>
<dbReference type="InterPro" id="IPR012338">
    <property type="entry name" value="Beta-lactam/transpept-like"/>
</dbReference>
<dbReference type="Proteomes" id="UP001501588">
    <property type="component" value="Unassembled WGS sequence"/>
</dbReference>
<dbReference type="InterPro" id="IPR050789">
    <property type="entry name" value="Diverse_Enzym_Activities"/>
</dbReference>
<dbReference type="RefSeq" id="WP_343893142.1">
    <property type="nucleotide sequence ID" value="NZ_BAAAFZ010000002.1"/>
</dbReference>
<sequence>MHNAFASRRAALAAGAALFSAAAPAAAQQGPGPNGGGSGGARRGAASNGDLVQGFSRERLGRLGPAFAREAERGSFPGCVALVARGGQIVHHEAYGHQDAAKTKRMGRDAIFLMASMTKPVTSVAAMMLVEEGRMKLSDPIANWMPELRDLKVERRRDGQAAEEVAPERPVTVQDLLRHTAGFVYASSAPSERIKNLYDEHNIEARTGPITGDEMLKRLGTIPLAHQPGTTFHYSISTDVLGLLVERVAGQRLDRVFAERIFGPLGMRDTAWHVEPAKRARLAEAPDGDPQKESMWRSYRILEDEAGRSYLKGGAGLVSTSADYFRFAQMLGNGGAFEGKRYLSAPVVRYMMSDHIQGMAGSPTASTGPGYGFGLGFGVRRQDGLAVAPGSAGDAMWAGAWGTFFTIDPEERLVAILMTQGPSSRIHTRMLFKNLVYGAMVESARGPA</sequence>
<evidence type="ECO:0000259" key="3">
    <source>
        <dbReference type="Pfam" id="PF00144"/>
    </source>
</evidence>
<feature type="compositionally biased region" description="Gly residues" evidence="1">
    <location>
        <begin position="32"/>
        <end position="42"/>
    </location>
</feature>
<dbReference type="EMBL" id="BAAAFZ010000002">
    <property type="protein sequence ID" value="GAA0566642.1"/>
    <property type="molecule type" value="Genomic_DNA"/>
</dbReference>
<dbReference type="InterPro" id="IPR001466">
    <property type="entry name" value="Beta-lactam-related"/>
</dbReference>
<evidence type="ECO:0000256" key="2">
    <source>
        <dbReference type="SAM" id="SignalP"/>
    </source>
</evidence>
<dbReference type="SUPFAM" id="SSF56601">
    <property type="entry name" value="beta-lactamase/transpeptidase-like"/>
    <property type="match status" value="1"/>
</dbReference>